<comment type="similarity">
    <text evidence="1">Belongs to the thioesterase family.</text>
</comment>
<dbReference type="PANTHER" id="PTHR11487">
    <property type="entry name" value="THIOESTERASE"/>
    <property type="match status" value="1"/>
</dbReference>
<protein>
    <submittedName>
        <fullName evidence="3">Thioesterase</fullName>
    </submittedName>
</protein>
<dbReference type="SUPFAM" id="SSF53474">
    <property type="entry name" value="alpha/beta-Hydrolases"/>
    <property type="match status" value="1"/>
</dbReference>
<evidence type="ECO:0000259" key="2">
    <source>
        <dbReference type="Pfam" id="PF00975"/>
    </source>
</evidence>
<evidence type="ECO:0000256" key="1">
    <source>
        <dbReference type="ARBA" id="ARBA00007169"/>
    </source>
</evidence>
<dbReference type="Pfam" id="PF00975">
    <property type="entry name" value="Thioesterase"/>
    <property type="match status" value="1"/>
</dbReference>
<dbReference type="InterPro" id="IPR001031">
    <property type="entry name" value="Thioesterase"/>
</dbReference>
<keyword evidence="3" id="KW-0614">Plasmid</keyword>
<dbReference type="InterPro" id="IPR029058">
    <property type="entry name" value="AB_hydrolase_fold"/>
</dbReference>
<reference evidence="3 4" key="1">
    <citation type="submission" date="2020-09" db="EMBL/GenBank/DDBJ databases">
        <title>Genome sequences of Mycetohabitans spp.</title>
        <authorList>
            <person name="Carter M.E."/>
            <person name="Carpenter S.C.D."/>
            <person name="Bogdanove A.J."/>
        </authorList>
    </citation>
    <scope>NUCLEOTIDE SEQUENCE [LARGE SCALE GENOMIC DNA]</scope>
    <source>
        <strain evidence="3 4">B12</strain>
        <plasmid evidence="3 4">megaplasmid</plasmid>
    </source>
</reference>
<name>A0ABZ2PSP4_9BURK</name>
<proteinExistence type="inferred from homology"/>
<accession>A0ABZ2PSP4</accession>
<dbReference type="Gene3D" id="3.40.50.1820">
    <property type="entry name" value="alpha/beta hydrolase"/>
    <property type="match status" value="1"/>
</dbReference>
<evidence type="ECO:0000313" key="3">
    <source>
        <dbReference type="EMBL" id="WXK37983.1"/>
    </source>
</evidence>
<dbReference type="PANTHER" id="PTHR11487:SF0">
    <property type="entry name" value="S-ACYL FATTY ACID SYNTHASE THIOESTERASE, MEDIUM CHAIN"/>
    <property type="match status" value="1"/>
</dbReference>
<dbReference type="EMBL" id="CP062175">
    <property type="protein sequence ID" value="WXK37983.1"/>
    <property type="molecule type" value="Genomic_DNA"/>
</dbReference>
<evidence type="ECO:0000313" key="4">
    <source>
        <dbReference type="Proteomes" id="UP001493153"/>
    </source>
</evidence>
<sequence>MRKLFCFPFAGAGASVFRPWIEPLSDSIEVVSVQLPGREQLLAAPPFTNVHQAISKISTHLASAVAEAHEIVIFGHSLGAVLAYEFAKTIHADKSCLLMVSGSPAPSRMREQRATGLDDEQFVERVRELAGYSHPALEDPDMRELLLPTLRADVEMHEGYKPISTTALKMPIVGVRGDRDELVSREDVVAWGDATQSVFEYVEVEGGHMYLTETPEGLFDLFRQAGNRMLSGKRYAA</sequence>
<geneLocation type="plasmid" evidence="3 4">
    <name>megaplasmid</name>
</geneLocation>
<keyword evidence="4" id="KW-1185">Reference proteome</keyword>
<dbReference type="InterPro" id="IPR012223">
    <property type="entry name" value="TEII"/>
</dbReference>
<feature type="domain" description="Thioesterase" evidence="2">
    <location>
        <begin position="2"/>
        <end position="221"/>
    </location>
</feature>
<organism evidence="3 4">
    <name type="scientific">Mycetohabitans rhizoxinica</name>
    <dbReference type="NCBI Taxonomy" id="412963"/>
    <lineage>
        <taxon>Bacteria</taxon>
        <taxon>Pseudomonadati</taxon>
        <taxon>Pseudomonadota</taxon>
        <taxon>Betaproteobacteria</taxon>
        <taxon>Burkholderiales</taxon>
        <taxon>Burkholderiaceae</taxon>
        <taxon>Mycetohabitans</taxon>
    </lineage>
</organism>
<dbReference type="Proteomes" id="UP001493153">
    <property type="component" value="Plasmid megaplasmid"/>
</dbReference>
<dbReference type="RefSeq" id="WP_338910499.1">
    <property type="nucleotide sequence ID" value="NZ_CP062175.1"/>
</dbReference>
<gene>
    <name evidence="3" type="ORF">IHE29_01130</name>
</gene>